<proteinExistence type="inferred from homology"/>
<evidence type="ECO:0000256" key="1">
    <source>
        <dbReference type="ARBA" id="ARBA00007637"/>
    </source>
</evidence>
<dbReference type="Proteomes" id="UP000231343">
    <property type="component" value="Unassembled WGS sequence"/>
</dbReference>
<protein>
    <submittedName>
        <fullName evidence="3">NAD(P)-dependent oxidoreductase</fullName>
    </submittedName>
</protein>
<comment type="similarity">
    <text evidence="1">Belongs to the NAD(P)-dependent epimerase/dehydratase family.</text>
</comment>
<evidence type="ECO:0000313" key="4">
    <source>
        <dbReference type="Proteomes" id="UP000231343"/>
    </source>
</evidence>
<comment type="caution">
    <text evidence="3">The sequence shown here is derived from an EMBL/GenBank/DDBJ whole genome shotgun (WGS) entry which is preliminary data.</text>
</comment>
<dbReference type="SUPFAM" id="SSF51735">
    <property type="entry name" value="NAD(P)-binding Rossmann-fold domains"/>
    <property type="match status" value="1"/>
</dbReference>
<feature type="domain" description="NAD-dependent epimerase/dehydratase" evidence="2">
    <location>
        <begin position="6"/>
        <end position="228"/>
    </location>
</feature>
<gene>
    <name evidence="3" type="ORF">COT42_07455</name>
</gene>
<accession>A0A2H0XUW4</accession>
<dbReference type="Pfam" id="PF01370">
    <property type="entry name" value="Epimerase"/>
    <property type="match status" value="1"/>
</dbReference>
<evidence type="ECO:0000313" key="3">
    <source>
        <dbReference type="EMBL" id="PIS28641.1"/>
    </source>
</evidence>
<dbReference type="EMBL" id="PEYM01000124">
    <property type="protein sequence ID" value="PIS28641.1"/>
    <property type="molecule type" value="Genomic_DNA"/>
</dbReference>
<evidence type="ECO:0000259" key="2">
    <source>
        <dbReference type="Pfam" id="PF01370"/>
    </source>
</evidence>
<dbReference type="InterPro" id="IPR036291">
    <property type="entry name" value="NAD(P)-bd_dom_sf"/>
</dbReference>
<organism evidence="3 4">
    <name type="scientific">Candidatus Saganbacteria bacterium CG08_land_8_20_14_0_20_45_16</name>
    <dbReference type="NCBI Taxonomy" id="2014293"/>
    <lineage>
        <taxon>Bacteria</taxon>
        <taxon>Bacillati</taxon>
        <taxon>Saganbacteria</taxon>
    </lineage>
</organism>
<name>A0A2H0XUW4_UNCSA</name>
<reference evidence="3 4" key="1">
    <citation type="submission" date="2017-09" db="EMBL/GenBank/DDBJ databases">
        <title>Depth-based differentiation of microbial function through sediment-hosted aquifers and enrichment of novel symbionts in the deep terrestrial subsurface.</title>
        <authorList>
            <person name="Probst A.J."/>
            <person name="Ladd B."/>
            <person name="Jarett J.K."/>
            <person name="Geller-Mcgrath D.E."/>
            <person name="Sieber C.M."/>
            <person name="Emerson J.B."/>
            <person name="Anantharaman K."/>
            <person name="Thomas B.C."/>
            <person name="Malmstrom R."/>
            <person name="Stieglmeier M."/>
            <person name="Klingl A."/>
            <person name="Woyke T."/>
            <person name="Ryan C.M."/>
            <person name="Banfield J.F."/>
        </authorList>
    </citation>
    <scope>NUCLEOTIDE SEQUENCE [LARGE SCALE GENOMIC DNA]</scope>
    <source>
        <strain evidence="3">CG08_land_8_20_14_0_20_45_16</strain>
    </source>
</reference>
<dbReference type="Gene3D" id="3.40.50.720">
    <property type="entry name" value="NAD(P)-binding Rossmann-like Domain"/>
    <property type="match status" value="1"/>
</dbReference>
<dbReference type="InterPro" id="IPR001509">
    <property type="entry name" value="Epimerase_deHydtase"/>
</dbReference>
<dbReference type="AlphaFoldDB" id="A0A2H0XUW4"/>
<sequence length="327" mass="37850">MKETRILVTGGSGFIGTNMINRLQSEGYQKLLNIDIKPPREEKHRQYWHECDILDLEKLQRTIQDFQPELVVHLAAKTGLTRANLDCYAENTTGVKNMIAALRATPTVKRAVFTSTLLVCQMGYIPQNDTDYKPSTLYGESKVIGEKIVREQKDLNFDWIIIRPISIWGPWGDEPYINFFRSIKKGWYFHIGSGHYRRSLGYVENAVYSIYILLTAEQGKVRGKTFYIADYGPADLYDMAAEIRDQLKARRIFHLPLTLAKFIAKIGDIFRQRGWENVPLQSFRLNNILTEYVFDMNHLKQVIGEQPFSLKQGVSRTINWLRQSNGF</sequence>
<dbReference type="PANTHER" id="PTHR43000">
    <property type="entry name" value="DTDP-D-GLUCOSE 4,6-DEHYDRATASE-RELATED"/>
    <property type="match status" value="1"/>
</dbReference>